<protein>
    <submittedName>
        <fullName evidence="1">Uncharacterized protein</fullName>
    </submittedName>
</protein>
<accession>A0A0E9RWE5</accession>
<dbReference type="AlphaFoldDB" id="A0A0E9RWE5"/>
<dbReference type="EMBL" id="GBXM01075131">
    <property type="protein sequence ID" value="JAH33446.1"/>
    <property type="molecule type" value="Transcribed_RNA"/>
</dbReference>
<proteinExistence type="predicted"/>
<reference evidence="1" key="2">
    <citation type="journal article" date="2015" name="Fish Shellfish Immunol.">
        <title>Early steps in the European eel (Anguilla anguilla)-Vibrio vulnificus interaction in the gills: Role of the RtxA13 toxin.</title>
        <authorList>
            <person name="Callol A."/>
            <person name="Pajuelo D."/>
            <person name="Ebbesson L."/>
            <person name="Teles M."/>
            <person name="MacKenzie S."/>
            <person name="Amaro C."/>
        </authorList>
    </citation>
    <scope>NUCLEOTIDE SEQUENCE</scope>
</reference>
<dbReference type="EMBL" id="GBXM01079953">
    <property type="protein sequence ID" value="JAH28624.1"/>
    <property type="molecule type" value="Transcribed_RNA"/>
</dbReference>
<organism evidence="1">
    <name type="scientific">Anguilla anguilla</name>
    <name type="common">European freshwater eel</name>
    <name type="synonym">Muraena anguilla</name>
    <dbReference type="NCBI Taxonomy" id="7936"/>
    <lineage>
        <taxon>Eukaryota</taxon>
        <taxon>Metazoa</taxon>
        <taxon>Chordata</taxon>
        <taxon>Craniata</taxon>
        <taxon>Vertebrata</taxon>
        <taxon>Euteleostomi</taxon>
        <taxon>Actinopterygii</taxon>
        <taxon>Neopterygii</taxon>
        <taxon>Teleostei</taxon>
        <taxon>Anguilliformes</taxon>
        <taxon>Anguillidae</taxon>
        <taxon>Anguilla</taxon>
    </lineage>
</organism>
<name>A0A0E9RWE5_ANGAN</name>
<sequence>MISSSDYSHTEVLSCVLPCITSADRCLNWYNIQVPFKKHCRKTRIRYVNLGMENNYNENEE</sequence>
<evidence type="ECO:0000313" key="1">
    <source>
        <dbReference type="EMBL" id="JAH33446.1"/>
    </source>
</evidence>
<reference evidence="1" key="1">
    <citation type="submission" date="2014-11" db="EMBL/GenBank/DDBJ databases">
        <authorList>
            <person name="Amaro Gonzalez C."/>
        </authorList>
    </citation>
    <scope>NUCLEOTIDE SEQUENCE</scope>
</reference>